<proteinExistence type="predicted"/>
<protein>
    <recommendedName>
        <fullName evidence="4">Peptidase inhibitor family I36 protein</fullName>
    </recommendedName>
</protein>
<organism evidence="2 3">
    <name type="scientific">Streptomyces coelicoflavus</name>
    <dbReference type="NCBI Taxonomy" id="285562"/>
    <lineage>
        <taxon>Bacteria</taxon>
        <taxon>Bacillati</taxon>
        <taxon>Actinomycetota</taxon>
        <taxon>Actinomycetes</taxon>
        <taxon>Kitasatosporales</taxon>
        <taxon>Streptomycetaceae</taxon>
        <taxon>Streptomyces</taxon>
    </lineage>
</organism>
<gene>
    <name evidence="2" type="ORF">G3I32_24920</name>
</gene>
<dbReference type="Pfam" id="PF03995">
    <property type="entry name" value="Inhibitor_I36"/>
    <property type="match status" value="1"/>
</dbReference>
<keyword evidence="1" id="KW-0732">Signal</keyword>
<feature type="chain" id="PRO_5029800094" description="Peptidase inhibitor family I36 protein" evidence="1">
    <location>
        <begin position="30"/>
        <end position="125"/>
    </location>
</feature>
<evidence type="ECO:0000313" key="2">
    <source>
        <dbReference type="EMBL" id="NEB12046.1"/>
    </source>
</evidence>
<dbReference type="InterPro" id="IPR011024">
    <property type="entry name" value="G_crystallin-like"/>
</dbReference>
<dbReference type="EMBL" id="JAAGMA010000669">
    <property type="protein sequence ID" value="NEB12046.1"/>
    <property type="molecule type" value="Genomic_DNA"/>
</dbReference>
<dbReference type="RefSeq" id="WP_164247045.1">
    <property type="nucleotide sequence ID" value="NZ_JAAGMA010000669.1"/>
</dbReference>
<feature type="signal peptide" evidence="1">
    <location>
        <begin position="1"/>
        <end position="29"/>
    </location>
</feature>
<reference evidence="2 3" key="1">
    <citation type="submission" date="2020-01" db="EMBL/GenBank/DDBJ databases">
        <title>Insect and environment-associated Actinomycetes.</title>
        <authorList>
            <person name="Currrie C."/>
            <person name="Chevrette M."/>
            <person name="Carlson C."/>
            <person name="Stubbendieck R."/>
            <person name="Wendt-Pienkowski E."/>
        </authorList>
    </citation>
    <scope>NUCLEOTIDE SEQUENCE [LARGE SCALE GENOMIC DNA]</scope>
    <source>
        <strain evidence="2 3">SID14163</strain>
    </source>
</reference>
<dbReference type="Proteomes" id="UP000470446">
    <property type="component" value="Unassembled WGS sequence"/>
</dbReference>
<evidence type="ECO:0000313" key="3">
    <source>
        <dbReference type="Proteomes" id="UP000470446"/>
    </source>
</evidence>
<sequence>MIHYKIGATVGAAMLAGLAVAATASPAGADPWAGCRSGALCAYTQANGYGDPGEVFGDNDNLRQYTKFDDVASIWNNGESCNVELFEGLNHSGDSYVLNRGWATYDLKNDRPDFYHDIDSNDWCV</sequence>
<evidence type="ECO:0008006" key="4">
    <source>
        <dbReference type="Google" id="ProtNLM"/>
    </source>
</evidence>
<name>A0A7K3PQ20_9ACTN</name>
<dbReference type="SUPFAM" id="SSF49695">
    <property type="entry name" value="gamma-Crystallin-like"/>
    <property type="match status" value="1"/>
</dbReference>
<accession>A0A7K3PQ20</accession>
<comment type="caution">
    <text evidence="2">The sequence shown here is derived from an EMBL/GenBank/DDBJ whole genome shotgun (WGS) entry which is preliminary data.</text>
</comment>
<dbReference type="AlphaFoldDB" id="A0A7K3PQ20"/>
<dbReference type="Gene3D" id="2.60.20.10">
    <property type="entry name" value="Crystallins"/>
    <property type="match status" value="1"/>
</dbReference>
<evidence type="ECO:0000256" key="1">
    <source>
        <dbReference type="SAM" id="SignalP"/>
    </source>
</evidence>